<evidence type="ECO:0000313" key="8">
    <source>
        <dbReference type="EMBL" id="ODS33926.1"/>
    </source>
</evidence>
<proteinExistence type="predicted"/>
<dbReference type="InterPro" id="IPR005467">
    <property type="entry name" value="His_kinase_dom"/>
</dbReference>
<dbReference type="CDD" id="cd00075">
    <property type="entry name" value="HATPase"/>
    <property type="match status" value="1"/>
</dbReference>
<keyword evidence="6" id="KW-0902">Two-component regulatory system</keyword>
<comment type="catalytic activity">
    <reaction evidence="1">
        <text>ATP + protein L-histidine = ADP + protein N-phospho-L-histidine.</text>
        <dbReference type="EC" id="2.7.13.3"/>
    </reaction>
</comment>
<dbReference type="InterPro" id="IPR003594">
    <property type="entry name" value="HATPase_dom"/>
</dbReference>
<accession>A0A1E3XE66</accession>
<dbReference type="Pfam" id="PF02518">
    <property type="entry name" value="HATPase_c"/>
    <property type="match status" value="1"/>
</dbReference>
<dbReference type="SUPFAM" id="SSF55874">
    <property type="entry name" value="ATPase domain of HSP90 chaperone/DNA topoisomerase II/histidine kinase"/>
    <property type="match status" value="1"/>
</dbReference>
<gene>
    <name evidence="8" type="ORF">SCARUB_00899</name>
</gene>
<evidence type="ECO:0000256" key="3">
    <source>
        <dbReference type="ARBA" id="ARBA00022553"/>
    </source>
</evidence>
<feature type="domain" description="Histidine kinase" evidence="7">
    <location>
        <begin position="23"/>
        <end position="240"/>
    </location>
</feature>
<dbReference type="EC" id="2.7.13.3" evidence="2"/>
<evidence type="ECO:0000256" key="6">
    <source>
        <dbReference type="ARBA" id="ARBA00023012"/>
    </source>
</evidence>
<dbReference type="Pfam" id="PF00512">
    <property type="entry name" value="HisKA"/>
    <property type="match status" value="1"/>
</dbReference>
<evidence type="ECO:0000313" key="9">
    <source>
        <dbReference type="Proteomes" id="UP000094056"/>
    </source>
</evidence>
<dbReference type="Proteomes" id="UP000094056">
    <property type="component" value="Unassembled WGS sequence"/>
</dbReference>
<evidence type="ECO:0000256" key="1">
    <source>
        <dbReference type="ARBA" id="ARBA00000085"/>
    </source>
</evidence>
<name>A0A1E3XE66_9BACT</name>
<evidence type="ECO:0000256" key="5">
    <source>
        <dbReference type="ARBA" id="ARBA00022777"/>
    </source>
</evidence>
<keyword evidence="5 8" id="KW-0418">Kinase</keyword>
<dbReference type="FunFam" id="3.30.565.10:FF:000006">
    <property type="entry name" value="Sensor histidine kinase WalK"/>
    <property type="match status" value="1"/>
</dbReference>
<dbReference type="Gene3D" id="3.30.565.10">
    <property type="entry name" value="Histidine kinase-like ATPase, C-terminal domain"/>
    <property type="match status" value="1"/>
</dbReference>
<dbReference type="InterPro" id="IPR050736">
    <property type="entry name" value="Sensor_HK_Regulatory"/>
</dbReference>
<dbReference type="SUPFAM" id="SSF47384">
    <property type="entry name" value="Homodimeric domain of signal transducing histidine kinase"/>
    <property type="match status" value="1"/>
</dbReference>
<dbReference type="SMART" id="SM00387">
    <property type="entry name" value="HATPase_c"/>
    <property type="match status" value="1"/>
</dbReference>
<dbReference type="SMART" id="SM00388">
    <property type="entry name" value="HisKA"/>
    <property type="match status" value="1"/>
</dbReference>
<keyword evidence="3" id="KW-0597">Phosphoprotein</keyword>
<comment type="caution">
    <text evidence="8">The sequence shown here is derived from an EMBL/GenBank/DDBJ whole genome shotgun (WGS) entry which is preliminary data.</text>
</comment>
<dbReference type="PANTHER" id="PTHR43711:SF1">
    <property type="entry name" value="HISTIDINE KINASE 1"/>
    <property type="match status" value="1"/>
</dbReference>
<dbReference type="PROSITE" id="PS50109">
    <property type="entry name" value="HIS_KIN"/>
    <property type="match status" value="1"/>
</dbReference>
<dbReference type="CDD" id="cd00082">
    <property type="entry name" value="HisKA"/>
    <property type="match status" value="1"/>
</dbReference>
<dbReference type="Gene3D" id="1.10.287.130">
    <property type="match status" value="1"/>
</dbReference>
<protein>
    <recommendedName>
        <fullName evidence="2">histidine kinase</fullName>
        <ecNumber evidence="2">2.7.13.3</ecNumber>
    </recommendedName>
</protein>
<evidence type="ECO:0000259" key="7">
    <source>
        <dbReference type="PROSITE" id="PS50109"/>
    </source>
</evidence>
<dbReference type="AlphaFoldDB" id="A0A1E3XE66"/>
<dbReference type="PRINTS" id="PR00344">
    <property type="entry name" value="BCTRLSENSOR"/>
</dbReference>
<organism evidence="8 9">
    <name type="scientific">Candidatus Scalindua rubra</name>
    <dbReference type="NCBI Taxonomy" id="1872076"/>
    <lineage>
        <taxon>Bacteria</taxon>
        <taxon>Pseudomonadati</taxon>
        <taxon>Planctomycetota</taxon>
        <taxon>Candidatus Brocadiia</taxon>
        <taxon>Candidatus Brocadiales</taxon>
        <taxon>Candidatus Scalinduaceae</taxon>
        <taxon>Candidatus Scalindua</taxon>
    </lineage>
</organism>
<evidence type="ECO:0000256" key="4">
    <source>
        <dbReference type="ARBA" id="ARBA00022679"/>
    </source>
</evidence>
<dbReference type="InterPro" id="IPR036097">
    <property type="entry name" value="HisK_dim/P_sf"/>
</dbReference>
<dbReference type="InterPro" id="IPR003661">
    <property type="entry name" value="HisK_dim/P_dom"/>
</dbReference>
<reference evidence="8 9" key="1">
    <citation type="submission" date="2016-07" db="EMBL/GenBank/DDBJ databases">
        <title>Draft genome of Scalindua rubra, obtained from a brine-seawater interface in the Red Sea, sheds light on salt adaptation in anammox bacteria.</title>
        <authorList>
            <person name="Speth D.R."/>
            <person name="Lagkouvardos I."/>
            <person name="Wang Y."/>
            <person name="Qian P.-Y."/>
            <person name="Dutilh B.E."/>
            <person name="Jetten M.S."/>
        </authorList>
    </citation>
    <scope>NUCLEOTIDE SEQUENCE [LARGE SCALE GENOMIC DNA]</scope>
    <source>
        <strain evidence="8">BSI-1</strain>
    </source>
</reference>
<sequence>MRNPLKHKELIALNEQKNKFLGIASHDLRSPIIVVMQAASLLYGKLERKISEQEQHLVDMIKRSSTHLLSLVNDLLDVSKIENGRLVLNLTAHDYKKFLNEKIELMQILAAKKKVRIKIEYNTKIHTLKFDSERIKQVINNLLNNAIAFSPENTTITIQVIKNKKYITTSVIDEGPGIPEKEISEIFKEFYKNDKHSKGVTKSTGLGLAIAKKVVESHGGRIRVKSKEGKGANFYFTLPV</sequence>
<dbReference type="EMBL" id="MAYW01000016">
    <property type="protein sequence ID" value="ODS33926.1"/>
    <property type="molecule type" value="Genomic_DNA"/>
</dbReference>
<dbReference type="GO" id="GO:0000155">
    <property type="term" value="F:phosphorelay sensor kinase activity"/>
    <property type="evidence" value="ECO:0007669"/>
    <property type="project" value="InterPro"/>
</dbReference>
<keyword evidence="4" id="KW-0808">Transferase</keyword>
<dbReference type="PANTHER" id="PTHR43711">
    <property type="entry name" value="TWO-COMPONENT HISTIDINE KINASE"/>
    <property type="match status" value="1"/>
</dbReference>
<dbReference type="InterPro" id="IPR004358">
    <property type="entry name" value="Sig_transdc_His_kin-like_C"/>
</dbReference>
<evidence type="ECO:0000256" key="2">
    <source>
        <dbReference type="ARBA" id="ARBA00012438"/>
    </source>
</evidence>
<dbReference type="InterPro" id="IPR036890">
    <property type="entry name" value="HATPase_C_sf"/>
</dbReference>